<dbReference type="EMBL" id="PHIG01000029">
    <property type="protein sequence ID" value="PJK30315.1"/>
    <property type="molecule type" value="Genomic_DNA"/>
</dbReference>
<keyword evidence="2" id="KW-1185">Reference proteome</keyword>
<organism evidence="1 2">
    <name type="scientific">Minwuia thermotolerans</name>
    <dbReference type="NCBI Taxonomy" id="2056226"/>
    <lineage>
        <taxon>Bacteria</taxon>
        <taxon>Pseudomonadati</taxon>
        <taxon>Pseudomonadota</taxon>
        <taxon>Alphaproteobacteria</taxon>
        <taxon>Minwuiales</taxon>
        <taxon>Minwuiaceae</taxon>
        <taxon>Minwuia</taxon>
    </lineage>
</organism>
<evidence type="ECO:0000313" key="2">
    <source>
        <dbReference type="Proteomes" id="UP000229498"/>
    </source>
</evidence>
<accession>A0A2M9G3M3</accession>
<dbReference type="OrthoDB" id="9126078at2"/>
<dbReference type="Proteomes" id="UP000229498">
    <property type="component" value="Unassembled WGS sequence"/>
</dbReference>
<dbReference type="GO" id="GO:0050485">
    <property type="term" value="F:oxidoreductase activity, acting on X-H and Y-H to form an X-Y bond, with a disulfide as acceptor"/>
    <property type="evidence" value="ECO:0007669"/>
    <property type="project" value="InterPro"/>
</dbReference>
<evidence type="ECO:0008006" key="3">
    <source>
        <dbReference type="Google" id="ProtNLM"/>
    </source>
</evidence>
<gene>
    <name evidence="1" type="ORF">CVT23_08010</name>
</gene>
<dbReference type="AlphaFoldDB" id="A0A2M9G3M3"/>
<name>A0A2M9G3M3_9PROT</name>
<dbReference type="RefSeq" id="WP_109795512.1">
    <property type="nucleotide sequence ID" value="NZ_PHIG01000029.1"/>
</dbReference>
<comment type="caution">
    <text evidence="1">The sequence shown here is derived from an EMBL/GenBank/DDBJ whole genome shotgun (WGS) entry which is preliminary data.</text>
</comment>
<proteinExistence type="predicted"/>
<reference evidence="1 2" key="1">
    <citation type="submission" date="2017-11" db="EMBL/GenBank/DDBJ databases">
        <title>Draft genome sequence of Rhizobiales bacterium SY3-13.</title>
        <authorList>
            <person name="Sun C."/>
        </authorList>
    </citation>
    <scope>NUCLEOTIDE SEQUENCE [LARGE SCALE GENOMIC DNA]</scope>
    <source>
        <strain evidence="1 2">SY3-13</strain>
    </source>
</reference>
<sequence>MEPVRYVERLNEKYQSLGFPPYQWTINEHAPLTPLEKPLGACRVSMLTTSGASCRGEPGFDPDARNDLRLDAVPSDWPADGFEINDNYYDHTDANADINCQFPIERLRELAADGVIGSVAPRLWSGFMGRIYKRQATLEKAAWLADELKEDGVDLLILVPACPLDHQTAGLVARTVEEAGIPTVCVSTGRDLSAQVKPPRTVFVNFPMGNAFGRPEDRAQQRRILTDALELAASGTTPGELVDLPYDWGEPVTVFFKETTREYQLKK</sequence>
<protein>
    <recommendedName>
        <fullName evidence="3">Glycine reductase</fullName>
    </recommendedName>
</protein>
<evidence type="ECO:0000313" key="1">
    <source>
        <dbReference type="EMBL" id="PJK30315.1"/>
    </source>
</evidence>